<protein>
    <submittedName>
        <fullName evidence="2">Uncharacterized protein</fullName>
    </submittedName>
</protein>
<accession>A0AA88GK96</accession>
<organism evidence="2 3">
    <name type="scientific">Naegleria lovaniensis</name>
    <name type="common">Amoeba</name>
    <dbReference type="NCBI Taxonomy" id="51637"/>
    <lineage>
        <taxon>Eukaryota</taxon>
        <taxon>Discoba</taxon>
        <taxon>Heterolobosea</taxon>
        <taxon>Tetramitia</taxon>
        <taxon>Eutetramitia</taxon>
        <taxon>Vahlkampfiidae</taxon>
        <taxon>Naegleria</taxon>
    </lineage>
</organism>
<comment type="caution">
    <text evidence="2">The sequence shown here is derived from an EMBL/GenBank/DDBJ whole genome shotgun (WGS) entry which is preliminary data.</text>
</comment>
<reference evidence="2 3" key="1">
    <citation type="journal article" date="2018" name="BMC Genomics">
        <title>The genome of Naegleria lovaniensis, the basis for a comparative approach to unravel pathogenicity factors of the human pathogenic amoeba N. fowleri.</title>
        <authorList>
            <person name="Liechti N."/>
            <person name="Schurch N."/>
            <person name="Bruggmann R."/>
            <person name="Wittwer M."/>
        </authorList>
    </citation>
    <scope>NUCLEOTIDE SEQUENCE [LARGE SCALE GENOMIC DNA]</scope>
    <source>
        <strain evidence="2 3">ATCC 30569</strain>
    </source>
</reference>
<dbReference type="GeneID" id="68100753"/>
<keyword evidence="3" id="KW-1185">Reference proteome</keyword>
<dbReference type="RefSeq" id="XP_044545922.1">
    <property type="nucleotide sequence ID" value="XM_044698359.1"/>
</dbReference>
<dbReference type="EMBL" id="PYSW02000032">
    <property type="protein sequence ID" value="KAG2378660.1"/>
    <property type="molecule type" value="Genomic_DNA"/>
</dbReference>
<evidence type="ECO:0000256" key="1">
    <source>
        <dbReference type="SAM" id="MobiDB-lite"/>
    </source>
</evidence>
<evidence type="ECO:0000313" key="3">
    <source>
        <dbReference type="Proteomes" id="UP000816034"/>
    </source>
</evidence>
<evidence type="ECO:0000313" key="2">
    <source>
        <dbReference type="EMBL" id="KAG2378660.1"/>
    </source>
</evidence>
<feature type="region of interest" description="Disordered" evidence="1">
    <location>
        <begin position="121"/>
        <end position="155"/>
    </location>
</feature>
<gene>
    <name evidence="2" type="ORF">C9374_008299</name>
</gene>
<sequence>MSKFAGQEIRSNNNPRHRHHHYFLTLFTITSLLLLLFFFSHSSHAAVSSCAENRAQLVVSSTAAAVTLDASSSLENSVITDESSSSSTLFIRRRFGAAAGAGPRRAQGRSSTPIRVARQGAAAARRRMGPGGRARVRGGRGGGRGGGHGGHGGGHYHGNRYWSNFQMPLTPQARRICGRTVRKYDGAVGPKVAKTGYKRAPFNGLKCVACEVDCANAKLDKETTLFEKCETQFHYYGCKLSKPCFSLQTAAVSHIEAMIAVCMHRNGCVLKEELKERGLKKLARTIKKSVVA</sequence>
<dbReference type="Proteomes" id="UP000816034">
    <property type="component" value="Unassembled WGS sequence"/>
</dbReference>
<name>A0AA88GK96_NAELO</name>
<feature type="compositionally biased region" description="Gly residues" evidence="1">
    <location>
        <begin position="139"/>
        <end position="155"/>
    </location>
</feature>
<feature type="compositionally biased region" description="Basic residues" evidence="1">
    <location>
        <begin position="124"/>
        <end position="138"/>
    </location>
</feature>
<dbReference type="AlphaFoldDB" id="A0AA88GK96"/>
<proteinExistence type="predicted"/>